<organism evidence="1">
    <name type="scientific">marine sediment metagenome</name>
    <dbReference type="NCBI Taxonomy" id="412755"/>
    <lineage>
        <taxon>unclassified sequences</taxon>
        <taxon>metagenomes</taxon>
        <taxon>ecological metagenomes</taxon>
    </lineage>
</organism>
<reference evidence="1" key="1">
    <citation type="journal article" date="2014" name="Front. Microbiol.">
        <title>High frequency of phylogenetically diverse reductive dehalogenase-homologous genes in deep subseafloor sedimentary metagenomes.</title>
        <authorList>
            <person name="Kawai M."/>
            <person name="Futagami T."/>
            <person name="Toyoda A."/>
            <person name="Takaki Y."/>
            <person name="Nishi S."/>
            <person name="Hori S."/>
            <person name="Arai W."/>
            <person name="Tsubouchi T."/>
            <person name="Morono Y."/>
            <person name="Uchiyama I."/>
            <person name="Ito T."/>
            <person name="Fujiyama A."/>
            <person name="Inagaki F."/>
            <person name="Takami H."/>
        </authorList>
    </citation>
    <scope>NUCLEOTIDE SEQUENCE</scope>
    <source>
        <strain evidence="1">Expedition CK06-06</strain>
    </source>
</reference>
<sequence length="39" mass="4651">KLTTRINWPTGKPSNWVTILTRYYILIKRGESNAGRFWI</sequence>
<comment type="caution">
    <text evidence="1">The sequence shown here is derived from an EMBL/GenBank/DDBJ whole genome shotgun (WGS) entry which is preliminary data.</text>
</comment>
<gene>
    <name evidence="1" type="ORF">S01H4_53537</name>
</gene>
<proteinExistence type="predicted"/>
<evidence type="ECO:0000313" key="1">
    <source>
        <dbReference type="EMBL" id="GAH18387.1"/>
    </source>
</evidence>
<feature type="non-terminal residue" evidence="1">
    <location>
        <position position="1"/>
    </location>
</feature>
<dbReference type="EMBL" id="BART01030720">
    <property type="protein sequence ID" value="GAH18387.1"/>
    <property type="molecule type" value="Genomic_DNA"/>
</dbReference>
<name>X1DDT1_9ZZZZ</name>
<protein>
    <submittedName>
        <fullName evidence="1">Uncharacterized protein</fullName>
    </submittedName>
</protein>
<dbReference type="AlphaFoldDB" id="X1DDT1"/>
<accession>X1DDT1</accession>